<dbReference type="PRINTS" id="PR00326">
    <property type="entry name" value="GTP1OBG"/>
</dbReference>
<feature type="domain" description="OBG-type G" evidence="2">
    <location>
        <begin position="5"/>
        <end position="326"/>
    </location>
</feature>
<dbReference type="InterPro" id="IPR012675">
    <property type="entry name" value="Beta-grasp_dom_sf"/>
</dbReference>
<dbReference type="Gene3D" id="3.40.50.300">
    <property type="entry name" value="P-loop containing nucleotide triphosphate hydrolases"/>
    <property type="match status" value="1"/>
</dbReference>
<evidence type="ECO:0000313" key="3">
    <source>
        <dbReference type="Proteomes" id="UP000515125"/>
    </source>
</evidence>
<dbReference type="PANTHER" id="PTHR23305">
    <property type="entry name" value="OBG GTPASE FAMILY"/>
    <property type="match status" value="1"/>
</dbReference>
<keyword evidence="3" id="KW-1185">Reference proteome</keyword>
<dbReference type="AlphaFoldDB" id="A0A6P6RWV5"/>
<dbReference type="InterPro" id="IPR006073">
    <property type="entry name" value="GTP-bd"/>
</dbReference>
<sequence length="426" mass="46106">MAGDFIIGCVGKPSAGKSTFFNAATEGSSAKVGSYPFTTITPNEGIAYYTTDCPCKKYGVSCTPRYGRCVGGQRAIPVRLLDVAGLIPGANEGRGLGCKFLDDLRVAHVLLHIIDISGTTNEKGENTTGYDPSSDHEWLLSEVQLWIYKNLWSKWSSLARKHAATNSSLLDTFAAQFSGYGASQTLVALVLQELQRIRSARIKATRAAVAPEAAAALASAACATDDASLLLSNDLTKWTPEDAMELVKLFVKIRFPFVLVLNKCDAKMIYYDASSGAAYSREDASGPCSSRLKEEQRKAIQSLKPIDAKALHRLEKVRDLMLFRHGGTGVAEALRVAVEVLGQRMAIYPVKTLQLTVPDKKGRGPFVECLLVKKGITVGEFASLLHPAIGRNFLFGELPDGRRIGGSEVLTPECNILRINTDKSAE</sequence>
<dbReference type="OrthoDB" id="545683at2759"/>
<dbReference type="InterPro" id="IPR027417">
    <property type="entry name" value="P-loop_NTPase"/>
</dbReference>
<name>A0A6P6RWV5_9EIME</name>
<dbReference type="InterPro" id="IPR013646">
    <property type="entry name" value="YGR210-like_G4"/>
</dbReference>
<evidence type="ECO:0000256" key="1">
    <source>
        <dbReference type="ARBA" id="ARBA00022741"/>
    </source>
</evidence>
<gene>
    <name evidence="4" type="primary">LOC34617658</name>
</gene>
<dbReference type="Pfam" id="PF08438">
    <property type="entry name" value="YGR210-like_G4"/>
    <property type="match status" value="1"/>
</dbReference>
<dbReference type="PANTHER" id="PTHR23305:SF1">
    <property type="entry name" value="OBG-TYPE G DOMAIN-CONTAINING PROTEIN"/>
    <property type="match status" value="1"/>
</dbReference>
<protein>
    <submittedName>
        <fullName evidence="4">Uncharacterized GTP-binding protein YGR210C</fullName>
    </submittedName>
</protein>
<dbReference type="Pfam" id="PF01926">
    <property type="entry name" value="MMR_HSR1"/>
    <property type="match status" value="1"/>
</dbReference>
<dbReference type="PROSITE" id="PS51710">
    <property type="entry name" value="G_OBG"/>
    <property type="match status" value="1"/>
</dbReference>
<keyword evidence="1" id="KW-0547">Nucleotide-binding</keyword>
<dbReference type="InterPro" id="IPR031167">
    <property type="entry name" value="G_OBG"/>
</dbReference>
<evidence type="ECO:0000259" key="2">
    <source>
        <dbReference type="PROSITE" id="PS51710"/>
    </source>
</evidence>
<reference evidence="4" key="1">
    <citation type="submission" date="2025-08" db="UniProtKB">
        <authorList>
            <consortium name="RefSeq"/>
        </authorList>
    </citation>
    <scope>IDENTIFICATION</scope>
</reference>
<dbReference type="SUPFAM" id="SSF52540">
    <property type="entry name" value="P-loop containing nucleoside triphosphate hydrolases"/>
    <property type="match status" value="1"/>
</dbReference>
<dbReference type="GO" id="GO:0005525">
    <property type="term" value="F:GTP binding"/>
    <property type="evidence" value="ECO:0007669"/>
    <property type="project" value="InterPro"/>
</dbReference>
<dbReference type="Proteomes" id="UP000515125">
    <property type="component" value="Unplaced"/>
</dbReference>
<accession>A0A6P6RWV5</accession>
<dbReference type="GeneID" id="34617658"/>
<proteinExistence type="predicted"/>
<dbReference type="Gene3D" id="3.10.20.30">
    <property type="match status" value="1"/>
</dbReference>
<dbReference type="RefSeq" id="XP_026191847.1">
    <property type="nucleotide sequence ID" value="XM_026336062.1"/>
</dbReference>
<dbReference type="Gene3D" id="1.10.8.470">
    <property type="match status" value="1"/>
</dbReference>
<evidence type="ECO:0000313" key="4">
    <source>
        <dbReference type="RefSeq" id="XP_026191847.1"/>
    </source>
</evidence>
<dbReference type="GO" id="GO:0016887">
    <property type="term" value="F:ATP hydrolysis activity"/>
    <property type="evidence" value="ECO:0007669"/>
    <property type="project" value="TreeGrafter"/>
</dbReference>
<dbReference type="GO" id="GO:0005737">
    <property type="term" value="C:cytoplasm"/>
    <property type="evidence" value="ECO:0007669"/>
    <property type="project" value="TreeGrafter"/>
</dbReference>
<organism evidence="3 4">
    <name type="scientific">Cyclospora cayetanensis</name>
    <dbReference type="NCBI Taxonomy" id="88456"/>
    <lineage>
        <taxon>Eukaryota</taxon>
        <taxon>Sar</taxon>
        <taxon>Alveolata</taxon>
        <taxon>Apicomplexa</taxon>
        <taxon>Conoidasida</taxon>
        <taxon>Coccidia</taxon>
        <taxon>Eucoccidiorida</taxon>
        <taxon>Eimeriorina</taxon>
        <taxon>Eimeriidae</taxon>
        <taxon>Cyclospora</taxon>
    </lineage>
</organism>